<keyword evidence="1" id="KW-0560">Oxidoreductase</keyword>
<dbReference type="PANTHER" id="PTHR43244">
    <property type="match status" value="1"/>
</dbReference>
<dbReference type="PANTHER" id="PTHR43244:SF1">
    <property type="entry name" value="5,10-METHYLENETETRAHYDROMETHANOPTERIN REDUCTASE"/>
    <property type="match status" value="1"/>
</dbReference>
<sequence>MATGVRRAGRVRVGRMRFGVSTFVTDEGIAPAALGRALEERGFASLFVAEHTHIPVSRETPYPGGGDLPRVYYRTLDPIVSLTAAAVVTERLTLGTGIALVPQRDPIVFAKEIASLDLVSGGRAVLGIGGGWNREEMRDHGTDPKTRMALMRERVLAMREIWANDEAEFHGEYVDFDPMFSWPKPVRTPPVLVGGWGPKTFDRVLEYGDGWMPIAEDPARIAEGVRELRERAGRHVPVTVYATPARKEAVDALAAAEVDEILLFLPTKPADETLRRLDTMVGLITG</sequence>
<organism evidence="3 4">
    <name type="scientific">Actinoallomurus spadix</name>
    <dbReference type="NCBI Taxonomy" id="79912"/>
    <lineage>
        <taxon>Bacteria</taxon>
        <taxon>Bacillati</taxon>
        <taxon>Actinomycetota</taxon>
        <taxon>Actinomycetes</taxon>
        <taxon>Streptosporangiales</taxon>
        <taxon>Thermomonosporaceae</taxon>
        <taxon>Actinoallomurus</taxon>
    </lineage>
</organism>
<feature type="domain" description="Luciferase-like" evidence="2">
    <location>
        <begin position="33"/>
        <end position="251"/>
    </location>
</feature>
<name>A0ABN0WA59_9ACTN</name>
<dbReference type="CDD" id="cd01097">
    <property type="entry name" value="Tetrahydromethanopterin_reductase"/>
    <property type="match status" value="1"/>
</dbReference>
<dbReference type="InterPro" id="IPR050564">
    <property type="entry name" value="F420-G6PD/mer"/>
</dbReference>
<keyword evidence="4" id="KW-1185">Reference proteome</keyword>
<dbReference type="Pfam" id="PF00296">
    <property type="entry name" value="Bac_luciferase"/>
    <property type="match status" value="1"/>
</dbReference>
<dbReference type="InterPro" id="IPR019921">
    <property type="entry name" value="Lucif-like_OxRdtase_Rv2161c"/>
</dbReference>
<gene>
    <name evidence="3" type="ORF">GCM10010151_19220</name>
</gene>
<evidence type="ECO:0000313" key="4">
    <source>
        <dbReference type="Proteomes" id="UP001501822"/>
    </source>
</evidence>
<protein>
    <submittedName>
        <fullName evidence="3">LLM class F420-dependent oxidoreductase</fullName>
    </submittedName>
</protein>
<evidence type="ECO:0000313" key="3">
    <source>
        <dbReference type="EMBL" id="GAA0329547.1"/>
    </source>
</evidence>
<dbReference type="Gene3D" id="3.20.20.30">
    <property type="entry name" value="Luciferase-like domain"/>
    <property type="match status" value="1"/>
</dbReference>
<accession>A0ABN0WA59</accession>
<dbReference type="InterPro" id="IPR011251">
    <property type="entry name" value="Luciferase-like_dom"/>
</dbReference>
<dbReference type="SUPFAM" id="SSF51679">
    <property type="entry name" value="Bacterial luciferase-like"/>
    <property type="match status" value="1"/>
</dbReference>
<dbReference type="EMBL" id="BAAABM010000015">
    <property type="protein sequence ID" value="GAA0329547.1"/>
    <property type="molecule type" value="Genomic_DNA"/>
</dbReference>
<evidence type="ECO:0000256" key="1">
    <source>
        <dbReference type="ARBA" id="ARBA00023002"/>
    </source>
</evidence>
<dbReference type="Proteomes" id="UP001501822">
    <property type="component" value="Unassembled WGS sequence"/>
</dbReference>
<dbReference type="InterPro" id="IPR036661">
    <property type="entry name" value="Luciferase-like_sf"/>
</dbReference>
<proteinExistence type="predicted"/>
<dbReference type="NCBIfam" id="TIGR03619">
    <property type="entry name" value="F420_Rv2161c"/>
    <property type="match status" value="1"/>
</dbReference>
<comment type="caution">
    <text evidence="3">The sequence shown here is derived from an EMBL/GenBank/DDBJ whole genome shotgun (WGS) entry which is preliminary data.</text>
</comment>
<reference evidence="3 4" key="1">
    <citation type="journal article" date="2019" name="Int. J. Syst. Evol. Microbiol.">
        <title>The Global Catalogue of Microorganisms (GCM) 10K type strain sequencing project: providing services to taxonomists for standard genome sequencing and annotation.</title>
        <authorList>
            <consortium name="The Broad Institute Genomics Platform"/>
            <consortium name="The Broad Institute Genome Sequencing Center for Infectious Disease"/>
            <person name="Wu L."/>
            <person name="Ma J."/>
        </authorList>
    </citation>
    <scope>NUCLEOTIDE SEQUENCE [LARGE SCALE GENOMIC DNA]</scope>
    <source>
        <strain evidence="3 4">JCM 3146</strain>
    </source>
</reference>
<evidence type="ECO:0000259" key="2">
    <source>
        <dbReference type="Pfam" id="PF00296"/>
    </source>
</evidence>